<proteinExistence type="predicted"/>
<dbReference type="GO" id="GO:0016887">
    <property type="term" value="F:ATP hydrolysis activity"/>
    <property type="evidence" value="ECO:0007669"/>
    <property type="project" value="InterPro"/>
</dbReference>
<keyword evidence="3" id="KW-1185">Reference proteome</keyword>
<dbReference type="InterPro" id="IPR003959">
    <property type="entry name" value="ATPase_AAA_core"/>
</dbReference>
<accession>A0A2L1UQ76</accession>
<dbReference type="Gene3D" id="3.40.50.300">
    <property type="entry name" value="P-loop containing nucleotide triphosphate hydrolases"/>
    <property type="match status" value="1"/>
</dbReference>
<dbReference type="Proteomes" id="UP000239197">
    <property type="component" value="Chromosome"/>
</dbReference>
<evidence type="ECO:0000313" key="3">
    <source>
        <dbReference type="Proteomes" id="UP000239197"/>
    </source>
</evidence>
<dbReference type="AlphaFoldDB" id="A0A2L1UQ76"/>
<protein>
    <recommendedName>
        <fullName evidence="1">AAA+ ATPase domain-containing protein</fullName>
    </recommendedName>
</protein>
<dbReference type="PANTHER" id="PTHR43581:SF2">
    <property type="entry name" value="EXCINUCLEASE ATPASE SUBUNIT"/>
    <property type="match status" value="1"/>
</dbReference>
<dbReference type="SMART" id="SM00382">
    <property type="entry name" value="AAA"/>
    <property type="match status" value="1"/>
</dbReference>
<dbReference type="EMBL" id="CP019062">
    <property type="protein sequence ID" value="AVF35083.1"/>
    <property type="molecule type" value="Genomic_DNA"/>
</dbReference>
<dbReference type="SUPFAM" id="SSF52540">
    <property type="entry name" value="P-loop containing nucleoside triphosphate hydrolases"/>
    <property type="match status" value="1"/>
</dbReference>
<dbReference type="KEGG" id="rox:BV494_09115"/>
<sequence>MKFKKIYLSNWRQFNLIDIDFHERVTIITGANGSGKSTILKILAQHLEWSHKFLAVPTYDEKIDEYVFKNHDDGISKSDGTHGGSIHEIGCITYSDDEKSTLSINKNLNKIEYEINVENKNNQIKGVFIHSHRASNSYSEVTSIPATVINPYDSYKKHTSAYKQHLEDKSFNGSPITMMKESLISMASFGIGNSFVKKNEKIENTFLGFIDILKKLLPAEIGFKNIKIEMPNVVLETKSGDFILDSTSGGIMALIDIAWQILLYAQDIDLFTVVIDEPENHLHPAMQRTLLNNLVSAFPNVQFIVVTHSPFIISSIKESNVYALQYDAVNDLKKVNSFQLDLRQKAATANKILREVLGVPVTIPQWADDELQRICAGFSGEKITADRLEELRQELEVVGLSEFYPEALSNIMGNNYHD</sequence>
<gene>
    <name evidence="2" type="ORF">BV494_09115</name>
</gene>
<dbReference type="InterPro" id="IPR051396">
    <property type="entry name" value="Bact_Antivir_Def_Nuclease"/>
</dbReference>
<dbReference type="GO" id="GO:0005524">
    <property type="term" value="F:ATP binding"/>
    <property type="evidence" value="ECO:0007669"/>
    <property type="project" value="InterPro"/>
</dbReference>
<evidence type="ECO:0000313" key="2">
    <source>
        <dbReference type="EMBL" id="AVF35083.1"/>
    </source>
</evidence>
<dbReference type="PANTHER" id="PTHR43581">
    <property type="entry name" value="ATP/GTP PHOSPHATASE"/>
    <property type="match status" value="1"/>
</dbReference>
<dbReference type="InterPro" id="IPR027417">
    <property type="entry name" value="P-loop_NTPase"/>
</dbReference>
<dbReference type="Pfam" id="PF13304">
    <property type="entry name" value="AAA_21"/>
    <property type="match status" value="1"/>
</dbReference>
<name>A0A2L1UQ76_9GAMM</name>
<organism evidence="2 3">
    <name type="scientific">Rahnella sikkimica</name>
    <dbReference type="NCBI Taxonomy" id="1805933"/>
    <lineage>
        <taxon>Bacteria</taxon>
        <taxon>Pseudomonadati</taxon>
        <taxon>Pseudomonadota</taxon>
        <taxon>Gammaproteobacteria</taxon>
        <taxon>Enterobacterales</taxon>
        <taxon>Yersiniaceae</taxon>
        <taxon>Rahnella</taxon>
    </lineage>
</organism>
<evidence type="ECO:0000259" key="1">
    <source>
        <dbReference type="SMART" id="SM00382"/>
    </source>
</evidence>
<dbReference type="InterPro" id="IPR003593">
    <property type="entry name" value="AAA+_ATPase"/>
</dbReference>
<reference evidence="3" key="1">
    <citation type="submission" date="2017-01" db="EMBL/GenBank/DDBJ databases">
        <title>Genome sequence of Rouxiella sp. ERMR1:05.</title>
        <authorList>
            <person name="Kumar R."/>
            <person name="Singh D."/>
            <person name="Kumar S."/>
        </authorList>
    </citation>
    <scope>NUCLEOTIDE SEQUENCE [LARGE SCALE GENOMIC DNA]</scope>
    <source>
        <strain evidence="3">ERMR1:05</strain>
    </source>
</reference>
<dbReference type="RefSeq" id="WP_104922596.1">
    <property type="nucleotide sequence ID" value="NZ_CP019062.1"/>
</dbReference>
<feature type="domain" description="AAA+ ATPase" evidence="1">
    <location>
        <begin position="22"/>
        <end position="327"/>
    </location>
</feature>
<dbReference type="OrthoDB" id="7024727at2"/>